<keyword evidence="1" id="KW-0732">Signal</keyword>
<evidence type="ECO:0008006" key="4">
    <source>
        <dbReference type="Google" id="ProtNLM"/>
    </source>
</evidence>
<protein>
    <recommendedName>
        <fullName evidence="4">Protein kinase domain-containing protein</fullName>
    </recommendedName>
</protein>
<evidence type="ECO:0000313" key="3">
    <source>
        <dbReference type="Proteomes" id="UP000194127"/>
    </source>
</evidence>
<feature type="chain" id="PRO_5012801262" description="Protein kinase domain-containing protein" evidence="1">
    <location>
        <begin position="23"/>
        <end position="306"/>
    </location>
</feature>
<dbReference type="GeneID" id="36322196"/>
<name>A0A1X6MIB2_9APHY</name>
<gene>
    <name evidence="2" type="ORF">POSPLADRAFT_1037646</name>
</gene>
<reference evidence="2 3" key="1">
    <citation type="submission" date="2017-04" db="EMBL/GenBank/DDBJ databases">
        <title>Genome Sequence of the Model Brown-Rot Fungus Postia placenta SB12.</title>
        <authorList>
            <consortium name="DOE Joint Genome Institute"/>
            <person name="Gaskell J."/>
            <person name="Kersten P."/>
            <person name="Larrondo L.F."/>
            <person name="Canessa P."/>
            <person name="Martinez D."/>
            <person name="Hibbett D."/>
            <person name="Schmoll M."/>
            <person name="Kubicek C.P."/>
            <person name="Martinez A.T."/>
            <person name="Yadav J."/>
            <person name="Master E."/>
            <person name="Magnuson J.K."/>
            <person name="James T."/>
            <person name="Yaver D."/>
            <person name="Berka R."/>
            <person name="Labutti K."/>
            <person name="Lipzen A."/>
            <person name="Aerts A."/>
            <person name="Barry K."/>
            <person name="Henrissat B."/>
            <person name="Blanchette R."/>
            <person name="Grigoriev I."/>
            <person name="Cullen D."/>
        </authorList>
    </citation>
    <scope>NUCLEOTIDE SEQUENCE [LARGE SCALE GENOMIC DNA]</scope>
    <source>
        <strain evidence="2 3">MAD-698-R-SB12</strain>
    </source>
</reference>
<evidence type="ECO:0000256" key="1">
    <source>
        <dbReference type="SAM" id="SignalP"/>
    </source>
</evidence>
<dbReference type="EMBL" id="KZ110616">
    <property type="protein sequence ID" value="OSX56161.1"/>
    <property type="molecule type" value="Genomic_DNA"/>
</dbReference>
<keyword evidence="3" id="KW-1185">Reference proteome</keyword>
<sequence length="306" mass="33618">MRLILISLLQSLALLHIPALFAVRHCQPSEESPGAYPLSTSVGLRRLEQRRTASLVVALLENAVNLTSLSVLRTSQLLVHSVPPAPIASVSAELSKVARRPQNSSQQTHKSGPCAVSLSLRIISTVDPTPAFCGELASMAPRLRGFDITLYAMQPDDIPAMPECFMAGASTSGPRIMPLAVTRRVSGGIPCVRVHMMDLDWPRCPLADELQPDQQRWQESVEPGQERATWAVAIAHGLSLLLHKPDLVNRDMQCHVLIHGTGRISRPFNGIWSSVTSYSAWNGKRNEISVAQILVWDGIQSRRHSW</sequence>
<feature type="signal peptide" evidence="1">
    <location>
        <begin position="1"/>
        <end position="22"/>
    </location>
</feature>
<evidence type="ECO:0000313" key="2">
    <source>
        <dbReference type="EMBL" id="OSX56161.1"/>
    </source>
</evidence>
<dbReference type="OrthoDB" id="10596411at2759"/>
<dbReference type="RefSeq" id="XP_024332955.1">
    <property type="nucleotide sequence ID" value="XM_024477246.1"/>
</dbReference>
<dbReference type="Proteomes" id="UP000194127">
    <property type="component" value="Unassembled WGS sequence"/>
</dbReference>
<organism evidence="2 3">
    <name type="scientific">Postia placenta MAD-698-R-SB12</name>
    <dbReference type="NCBI Taxonomy" id="670580"/>
    <lineage>
        <taxon>Eukaryota</taxon>
        <taxon>Fungi</taxon>
        <taxon>Dikarya</taxon>
        <taxon>Basidiomycota</taxon>
        <taxon>Agaricomycotina</taxon>
        <taxon>Agaricomycetes</taxon>
        <taxon>Polyporales</taxon>
        <taxon>Adustoporiaceae</taxon>
        <taxon>Rhodonia</taxon>
    </lineage>
</organism>
<dbReference type="AlphaFoldDB" id="A0A1X6MIB2"/>
<proteinExistence type="predicted"/>
<accession>A0A1X6MIB2</accession>